<evidence type="ECO:0000313" key="1">
    <source>
        <dbReference type="EMBL" id="SDX67448.1"/>
    </source>
</evidence>
<dbReference type="Proteomes" id="UP000199079">
    <property type="component" value="Unassembled WGS sequence"/>
</dbReference>
<reference evidence="2" key="1">
    <citation type="submission" date="2016-10" db="EMBL/GenBank/DDBJ databases">
        <authorList>
            <person name="Varghese N."/>
            <person name="Submissions S."/>
        </authorList>
    </citation>
    <scope>NUCLEOTIDE SEQUENCE [LARGE SCALE GENOMIC DNA]</scope>
    <source>
        <strain evidence="2">DC30,IBRC 10041,KCTC 4046</strain>
    </source>
</reference>
<dbReference type="RefSeq" id="WP_176819402.1">
    <property type="nucleotide sequence ID" value="NZ_FNPC01000001.1"/>
</dbReference>
<gene>
    <name evidence="1" type="ORF">SAMN05216564_10162</name>
</gene>
<protein>
    <submittedName>
        <fullName evidence="1">Uncharacterized protein</fullName>
    </submittedName>
</protein>
<dbReference type="AlphaFoldDB" id="A0A1H3DMY5"/>
<proteinExistence type="predicted"/>
<keyword evidence="2" id="KW-1185">Reference proteome</keyword>
<dbReference type="EMBL" id="FNPC01000001">
    <property type="protein sequence ID" value="SDX67448.1"/>
    <property type="molecule type" value="Genomic_DNA"/>
</dbReference>
<evidence type="ECO:0000313" key="2">
    <source>
        <dbReference type="Proteomes" id="UP000199079"/>
    </source>
</evidence>
<organism evidence="1 2">
    <name type="scientific">Halopenitus persicus</name>
    <dbReference type="NCBI Taxonomy" id="1048396"/>
    <lineage>
        <taxon>Archaea</taxon>
        <taxon>Methanobacteriati</taxon>
        <taxon>Methanobacteriota</taxon>
        <taxon>Stenosarchaea group</taxon>
        <taxon>Halobacteria</taxon>
        <taxon>Halobacteriales</taxon>
        <taxon>Haloferacaceae</taxon>
        <taxon>Halopenitus</taxon>
    </lineage>
</organism>
<accession>A0A1H3DMY5</accession>
<name>A0A1H3DMY5_9EURY</name>
<sequence>MTDRGSATDRIPRRWRRLNRGWRRIDWRWRAIRASFLPAGVIAAFDLPIPW</sequence>